<dbReference type="EMBL" id="CM001475">
    <property type="protein sequence ID" value="EIC29738.1"/>
    <property type="molecule type" value="Genomic_DNA"/>
</dbReference>
<evidence type="ECO:0008006" key="3">
    <source>
        <dbReference type="Google" id="ProtNLM"/>
    </source>
</evidence>
<name>H8GPV9_METAL</name>
<evidence type="ECO:0000313" key="2">
    <source>
        <dbReference type="Proteomes" id="UP000005090"/>
    </source>
</evidence>
<protein>
    <recommendedName>
        <fullName evidence="3">DUF2281 domain-containing protein</fullName>
    </recommendedName>
</protein>
<dbReference type="AlphaFoldDB" id="H8GPV9"/>
<proteinExistence type="predicted"/>
<dbReference type="RefSeq" id="WP_005371831.1">
    <property type="nucleotide sequence ID" value="NZ_CM001475.1"/>
</dbReference>
<reference evidence="1 2" key="1">
    <citation type="journal article" date="2013" name="Genome Announc.">
        <title>Genome Sequence of the Obligate Gammaproteobacterial Methanotroph Methylomicrobium album Strain BG8.</title>
        <authorList>
            <person name="Kits K.D."/>
            <person name="Kalyuzhnaya M.G."/>
            <person name="Klotz M.G."/>
            <person name="Jetten M.S."/>
            <person name="Op den Camp H.J."/>
            <person name="Vuilleumier S."/>
            <person name="Bringel F."/>
            <person name="Dispirito A.A."/>
            <person name="Murrell J.C."/>
            <person name="Bruce D."/>
            <person name="Cheng J.F."/>
            <person name="Copeland A."/>
            <person name="Goodwin L."/>
            <person name="Hauser L."/>
            <person name="Lajus A."/>
            <person name="Land M.L."/>
            <person name="Lapidus A."/>
            <person name="Lucas S."/>
            <person name="Medigue C."/>
            <person name="Pitluck S."/>
            <person name="Woyke T."/>
            <person name="Zeytun A."/>
            <person name="Stein L.Y."/>
        </authorList>
    </citation>
    <scope>NUCLEOTIDE SEQUENCE [LARGE SCALE GENOMIC DNA]</scope>
    <source>
        <strain evidence="1 2">BG8</strain>
    </source>
</reference>
<dbReference type="STRING" id="686340.Metal_1973"/>
<accession>H8GPV9</accession>
<keyword evidence="2" id="KW-1185">Reference proteome</keyword>
<dbReference type="Proteomes" id="UP000005090">
    <property type="component" value="Chromosome"/>
</dbReference>
<sequence>MHTTYRLQANELNEDFINSLKALFHDKTIEIAVSDAVAQQGENAPLMLRKAGALAGRIKIGDDFDAPLPDFDEYQS</sequence>
<organism evidence="1 2">
    <name type="scientific">Methylomicrobium album BG8</name>
    <dbReference type="NCBI Taxonomy" id="686340"/>
    <lineage>
        <taxon>Bacteria</taxon>
        <taxon>Pseudomonadati</taxon>
        <taxon>Pseudomonadota</taxon>
        <taxon>Gammaproteobacteria</taxon>
        <taxon>Methylococcales</taxon>
        <taxon>Methylococcaceae</taxon>
        <taxon>Methylomicrobium</taxon>
    </lineage>
</organism>
<gene>
    <name evidence="1" type="ORF">Metal_1973</name>
</gene>
<evidence type="ECO:0000313" key="1">
    <source>
        <dbReference type="EMBL" id="EIC29738.1"/>
    </source>
</evidence>
<dbReference type="HOGENOM" id="CLU_2650254_0_0_6"/>